<gene>
    <name evidence="1" type="ORF">ACFOUW_00280</name>
</gene>
<keyword evidence="2" id="KW-1185">Reference proteome</keyword>
<organism evidence="1 2">
    <name type="scientific">Tenggerimyces flavus</name>
    <dbReference type="NCBI Taxonomy" id="1708749"/>
    <lineage>
        <taxon>Bacteria</taxon>
        <taxon>Bacillati</taxon>
        <taxon>Actinomycetota</taxon>
        <taxon>Actinomycetes</taxon>
        <taxon>Propionibacteriales</taxon>
        <taxon>Nocardioidaceae</taxon>
        <taxon>Tenggerimyces</taxon>
    </lineage>
</organism>
<dbReference type="RefSeq" id="WP_205122331.1">
    <property type="nucleotide sequence ID" value="NZ_JAFBCM010000001.1"/>
</dbReference>
<accession>A0ABV7Y260</accession>
<dbReference type="Gene3D" id="3.10.180.10">
    <property type="entry name" value="2,3-Dihydroxybiphenyl 1,2-Dioxygenase, domain 1"/>
    <property type="match status" value="1"/>
</dbReference>
<protein>
    <submittedName>
        <fullName evidence="1">VOC family protein</fullName>
    </submittedName>
</protein>
<comment type="caution">
    <text evidence="1">The sequence shown here is derived from an EMBL/GenBank/DDBJ whole genome shotgun (WGS) entry which is preliminary data.</text>
</comment>
<evidence type="ECO:0000313" key="1">
    <source>
        <dbReference type="EMBL" id="MFC3759260.1"/>
    </source>
</evidence>
<dbReference type="Proteomes" id="UP001595699">
    <property type="component" value="Unassembled WGS sequence"/>
</dbReference>
<name>A0ABV7Y260_9ACTN</name>
<dbReference type="InterPro" id="IPR029068">
    <property type="entry name" value="Glyas_Bleomycin-R_OHBP_Dase"/>
</dbReference>
<dbReference type="EMBL" id="JBHRZH010000001">
    <property type="protein sequence ID" value="MFC3759260.1"/>
    <property type="molecule type" value="Genomic_DNA"/>
</dbReference>
<evidence type="ECO:0000313" key="2">
    <source>
        <dbReference type="Proteomes" id="UP001595699"/>
    </source>
</evidence>
<sequence>MITPAPIRFTANVAAMREFFELLGFKSHIISEVGPDWVSMRGDVGIMSLHAADYEKSDVVFDTDEDMENLQKRLHDAGFSDARIVDEAFGRRLDVSDPQGENVMIFERMKDTYGYRVVE</sequence>
<dbReference type="SUPFAM" id="SSF54593">
    <property type="entry name" value="Glyoxalase/Bleomycin resistance protein/Dihydroxybiphenyl dioxygenase"/>
    <property type="match status" value="1"/>
</dbReference>
<reference evidence="2" key="1">
    <citation type="journal article" date="2019" name="Int. J. Syst. Evol. Microbiol.">
        <title>The Global Catalogue of Microorganisms (GCM) 10K type strain sequencing project: providing services to taxonomists for standard genome sequencing and annotation.</title>
        <authorList>
            <consortium name="The Broad Institute Genomics Platform"/>
            <consortium name="The Broad Institute Genome Sequencing Center for Infectious Disease"/>
            <person name="Wu L."/>
            <person name="Ma J."/>
        </authorList>
    </citation>
    <scope>NUCLEOTIDE SEQUENCE [LARGE SCALE GENOMIC DNA]</scope>
    <source>
        <strain evidence="2">CGMCC 4.7241</strain>
    </source>
</reference>
<proteinExistence type="predicted"/>